<dbReference type="GO" id="GO:0032259">
    <property type="term" value="P:methylation"/>
    <property type="evidence" value="ECO:0007669"/>
    <property type="project" value="UniProtKB-KW"/>
</dbReference>
<organism evidence="1 2">
    <name type="scientific">Brumimicrobium salinarum</name>
    <dbReference type="NCBI Taxonomy" id="2058658"/>
    <lineage>
        <taxon>Bacteria</taxon>
        <taxon>Pseudomonadati</taxon>
        <taxon>Bacteroidota</taxon>
        <taxon>Flavobacteriia</taxon>
        <taxon>Flavobacteriales</taxon>
        <taxon>Crocinitomicaceae</taxon>
        <taxon>Brumimicrobium</taxon>
    </lineage>
</organism>
<reference evidence="1 2" key="1">
    <citation type="submission" date="2017-12" db="EMBL/GenBank/DDBJ databases">
        <title>The draft genome sequence of Brumimicrobium saltpan LHR20.</title>
        <authorList>
            <person name="Do Z.-J."/>
            <person name="Luo H.-R."/>
        </authorList>
    </citation>
    <scope>NUCLEOTIDE SEQUENCE [LARGE SCALE GENOMIC DNA]</scope>
    <source>
        <strain evidence="1 2">LHR20</strain>
    </source>
</reference>
<keyword evidence="2" id="KW-1185">Reference proteome</keyword>
<keyword evidence="1" id="KW-0808">Transferase</keyword>
<protein>
    <submittedName>
        <fullName evidence="1">SAM-dependent methyltransferase</fullName>
    </submittedName>
</protein>
<keyword evidence="1" id="KW-0489">Methyltransferase</keyword>
<dbReference type="SUPFAM" id="SSF53335">
    <property type="entry name" value="S-adenosyl-L-methionine-dependent methyltransferases"/>
    <property type="match status" value="1"/>
</dbReference>
<dbReference type="RefSeq" id="WP_101333586.1">
    <property type="nucleotide sequence ID" value="NZ_PJNI01000002.1"/>
</dbReference>
<proteinExistence type="predicted"/>
<sequence length="257" mass="30776">MKKLYKFLLNTLPRPLLIRMSYLFKKIAPILYKGNKVACPVCERSFSKFLSYGSSVAHRENVLCPYDLTLERHRLMWLYLQQETRFFKDKLSLLHIAPEQCFHEKFKAQGNLDYLTGDLVSPIADLHFDLHDIPLEEDRFDVIFCNHVLEHVDDALQCMRELNRVMKPGGWGIFQVPQDLSRELTYEDPSITSPEEREKHFWQKDHVRLFGRDYPEWLKRAGFEVEEFHTTKEFPQQDIERYRLIPEEILYIVHKKK</sequence>
<evidence type="ECO:0000313" key="2">
    <source>
        <dbReference type="Proteomes" id="UP000236654"/>
    </source>
</evidence>
<gene>
    <name evidence="1" type="ORF">CW751_03340</name>
</gene>
<evidence type="ECO:0000313" key="1">
    <source>
        <dbReference type="EMBL" id="PKR81572.1"/>
    </source>
</evidence>
<dbReference type="AlphaFoldDB" id="A0A2I0R4Q4"/>
<name>A0A2I0R4Q4_9FLAO</name>
<dbReference type="PANTHER" id="PTHR43861">
    <property type="entry name" value="TRANS-ACONITATE 2-METHYLTRANSFERASE-RELATED"/>
    <property type="match status" value="1"/>
</dbReference>
<comment type="caution">
    <text evidence="1">The sequence shown here is derived from an EMBL/GenBank/DDBJ whole genome shotgun (WGS) entry which is preliminary data.</text>
</comment>
<dbReference type="InterPro" id="IPR029063">
    <property type="entry name" value="SAM-dependent_MTases_sf"/>
</dbReference>
<dbReference type="GO" id="GO:0008757">
    <property type="term" value="F:S-adenosylmethionine-dependent methyltransferase activity"/>
    <property type="evidence" value="ECO:0007669"/>
    <property type="project" value="InterPro"/>
</dbReference>
<dbReference type="CDD" id="cd02440">
    <property type="entry name" value="AdoMet_MTases"/>
    <property type="match status" value="1"/>
</dbReference>
<dbReference type="EMBL" id="PJNI01000002">
    <property type="protein sequence ID" value="PKR81572.1"/>
    <property type="molecule type" value="Genomic_DNA"/>
</dbReference>
<dbReference type="Gene3D" id="3.40.50.150">
    <property type="entry name" value="Vaccinia Virus protein VP39"/>
    <property type="match status" value="1"/>
</dbReference>
<accession>A0A2I0R4Q4</accession>
<dbReference type="OrthoDB" id="3896938at2"/>
<dbReference type="Proteomes" id="UP000236654">
    <property type="component" value="Unassembled WGS sequence"/>
</dbReference>
<dbReference type="Pfam" id="PF13489">
    <property type="entry name" value="Methyltransf_23"/>
    <property type="match status" value="1"/>
</dbReference>